<dbReference type="EMBL" id="AP009552">
    <property type="protein sequence ID" value="BAG02528.1"/>
    <property type="molecule type" value="Genomic_DNA"/>
</dbReference>
<dbReference type="Proteomes" id="UP000001510">
    <property type="component" value="Chromosome"/>
</dbReference>
<gene>
    <name evidence="2" type="ordered locus">MAE_27060</name>
</gene>
<dbReference type="RefSeq" id="WP_012265786.1">
    <property type="nucleotide sequence ID" value="NC_010296.1"/>
</dbReference>
<accession>B0JIN0</accession>
<reference evidence="2 3" key="1">
    <citation type="journal article" date="2007" name="DNA Res.">
        <title>Complete genomic structure of the bloom-forming toxic cyanobacterium Microcystis aeruginosa NIES-843.</title>
        <authorList>
            <person name="Kaneko T."/>
            <person name="Nakajima N."/>
            <person name="Okamoto S."/>
            <person name="Suzuki I."/>
            <person name="Tanabe Y."/>
            <person name="Tamaoki M."/>
            <person name="Nakamura Y."/>
            <person name="Kasai F."/>
            <person name="Watanabe A."/>
            <person name="Kawashima K."/>
            <person name="Kishida Y."/>
            <person name="Ono A."/>
            <person name="Shimizu Y."/>
            <person name="Takahashi C."/>
            <person name="Minami C."/>
            <person name="Fujishiro T."/>
            <person name="Kohara M."/>
            <person name="Katoh M."/>
            <person name="Nakazaki N."/>
            <person name="Nakayama S."/>
            <person name="Yamada M."/>
            <person name="Tabata S."/>
            <person name="Watanabe M.M."/>
        </authorList>
    </citation>
    <scope>NUCLEOTIDE SEQUENCE [LARGE SCALE GENOMIC DNA]</scope>
    <source>
        <strain evidence="3">NIES-843 / IAM M-247</strain>
    </source>
</reference>
<evidence type="ECO:0000313" key="2">
    <source>
        <dbReference type="EMBL" id="BAG02528.1"/>
    </source>
</evidence>
<evidence type="ECO:0000256" key="1">
    <source>
        <dbReference type="SAM" id="MobiDB-lite"/>
    </source>
</evidence>
<proteinExistence type="predicted"/>
<dbReference type="PaxDb" id="449447-MAE_27060"/>
<organism evidence="2 3">
    <name type="scientific">Microcystis aeruginosa (strain NIES-843 / IAM M-2473)</name>
    <dbReference type="NCBI Taxonomy" id="449447"/>
    <lineage>
        <taxon>Bacteria</taxon>
        <taxon>Bacillati</taxon>
        <taxon>Cyanobacteriota</taxon>
        <taxon>Cyanophyceae</taxon>
        <taxon>Oscillatoriophycideae</taxon>
        <taxon>Chroococcales</taxon>
        <taxon>Microcystaceae</taxon>
        <taxon>Microcystis</taxon>
    </lineage>
</organism>
<dbReference type="HOGENOM" id="CLU_2523806_0_0_3"/>
<name>B0JIN0_MICAN</name>
<feature type="region of interest" description="Disordered" evidence="1">
    <location>
        <begin position="29"/>
        <end position="48"/>
    </location>
</feature>
<keyword evidence="3" id="KW-1185">Reference proteome</keyword>
<dbReference type="AlphaFoldDB" id="B0JIN0"/>
<dbReference type="KEGG" id="mar:MAE_27060"/>
<protein>
    <submittedName>
        <fullName evidence="2">Uncharacterized protein</fullName>
    </submittedName>
</protein>
<evidence type="ECO:0000313" key="3">
    <source>
        <dbReference type="Proteomes" id="UP000001510"/>
    </source>
</evidence>
<sequence length="84" mass="10014">MLVQENRIGTFKNLALSFLWYIAWYKKQGQQSLKRPATDDRRPTTDSYPQEKLFQQTLGRFLVSVVNPRFYRRDDTLAINRFAV</sequence>
<dbReference type="EnsemblBacteria" id="BAG02528">
    <property type="protein sequence ID" value="BAG02528"/>
    <property type="gene ID" value="MAE_27060"/>
</dbReference>